<evidence type="ECO:0000313" key="2">
    <source>
        <dbReference type="EMBL" id="RHW73794.1"/>
    </source>
</evidence>
<evidence type="ECO:0008006" key="4">
    <source>
        <dbReference type="Google" id="ProtNLM"/>
    </source>
</evidence>
<sequence length="262" mass="27801">MKTTAIGGKNIQLTTLKKLQISSEALIQAPVQTYTIALQGCNDATGSNSCGSTANIFGTNAAGGQYIVLGGSATSKSAKVSAVTPTARPYNSKAPTSVYKNDDKTNGCNTPEDDSDKLIPTAASLASSLCIALQKVAEITKIKANPTGSDLAADDDFLNTAVSAIPSLQRYIQLSKEGTKNTVQEAIKQVYGDGDAAMDTKTVEPANRLHLYYNNDGKKEKTTVADALNTDMAPNSLTFMWSLKVLIQKTHKQETGTRKEEN</sequence>
<evidence type="ECO:0000256" key="1">
    <source>
        <dbReference type="SAM" id="MobiDB-lite"/>
    </source>
</evidence>
<feature type="region of interest" description="Disordered" evidence="1">
    <location>
        <begin position="93"/>
        <end position="113"/>
    </location>
</feature>
<evidence type="ECO:0000313" key="3">
    <source>
        <dbReference type="Proteomes" id="UP000266743"/>
    </source>
</evidence>
<reference evidence="2 3" key="1">
    <citation type="submission" date="2018-09" db="EMBL/GenBank/DDBJ databases">
        <title>whole genome sequence of T. equiperdum IVM-t1 strain.</title>
        <authorList>
            <person name="Suganuma K."/>
        </authorList>
    </citation>
    <scope>NUCLEOTIDE SEQUENCE [LARGE SCALE GENOMIC DNA]</scope>
    <source>
        <strain evidence="2 3">IVM-t1</strain>
    </source>
</reference>
<name>A0A3L6LAV2_9TRYP</name>
<comment type="caution">
    <text evidence="2">The sequence shown here is derived from an EMBL/GenBank/DDBJ whole genome shotgun (WGS) entry which is preliminary data.</text>
</comment>
<accession>A0A3L6LAV2</accession>
<proteinExistence type="predicted"/>
<protein>
    <recommendedName>
        <fullName evidence="4">Variant surface glycoprotein</fullName>
    </recommendedName>
</protein>
<gene>
    <name evidence="2" type="ORF">DPX39_030085200</name>
</gene>
<dbReference type="Proteomes" id="UP000266743">
    <property type="component" value="Chromosome 3"/>
</dbReference>
<dbReference type="EMBL" id="QSBY01000003">
    <property type="protein sequence ID" value="RHW73794.1"/>
    <property type="molecule type" value="Genomic_DNA"/>
</dbReference>
<dbReference type="AlphaFoldDB" id="A0A3L6LAV2"/>
<organism evidence="2 3">
    <name type="scientific">Trypanosoma brucei equiperdum</name>
    <dbReference type="NCBI Taxonomy" id="630700"/>
    <lineage>
        <taxon>Eukaryota</taxon>
        <taxon>Discoba</taxon>
        <taxon>Euglenozoa</taxon>
        <taxon>Kinetoplastea</taxon>
        <taxon>Metakinetoplastina</taxon>
        <taxon>Trypanosomatida</taxon>
        <taxon>Trypanosomatidae</taxon>
        <taxon>Trypanosoma</taxon>
    </lineage>
</organism>